<feature type="compositionally biased region" description="Low complexity" evidence="1">
    <location>
        <begin position="155"/>
        <end position="171"/>
    </location>
</feature>
<reference evidence="3 4" key="1">
    <citation type="submission" date="2018-06" db="EMBL/GenBank/DDBJ databases">
        <title>Comparative genomics reveals the genomic features of Rhizophagus irregularis, R. cerebriforme, R. diaphanum and Gigaspora rosea, and their symbiotic lifestyle signature.</title>
        <authorList>
            <person name="Morin E."/>
            <person name="San Clemente H."/>
            <person name="Chen E.C.H."/>
            <person name="De La Providencia I."/>
            <person name="Hainaut M."/>
            <person name="Kuo A."/>
            <person name="Kohler A."/>
            <person name="Murat C."/>
            <person name="Tang N."/>
            <person name="Roy S."/>
            <person name="Loubradou J."/>
            <person name="Henrissat B."/>
            <person name="Grigoriev I.V."/>
            <person name="Corradi N."/>
            <person name="Roux C."/>
            <person name="Martin F.M."/>
        </authorList>
    </citation>
    <scope>NUCLEOTIDE SEQUENCE [LARGE SCALE GENOMIC DNA]</scope>
    <source>
        <strain evidence="3 4">DAOM 194757</strain>
    </source>
</reference>
<organism evidence="3 4">
    <name type="scientific">Gigaspora rosea</name>
    <dbReference type="NCBI Taxonomy" id="44941"/>
    <lineage>
        <taxon>Eukaryota</taxon>
        <taxon>Fungi</taxon>
        <taxon>Fungi incertae sedis</taxon>
        <taxon>Mucoromycota</taxon>
        <taxon>Glomeromycotina</taxon>
        <taxon>Glomeromycetes</taxon>
        <taxon>Diversisporales</taxon>
        <taxon>Gigasporaceae</taxon>
        <taxon>Gigaspora</taxon>
    </lineage>
</organism>
<dbReference type="OrthoDB" id="2434378at2759"/>
<feature type="compositionally biased region" description="Low complexity" evidence="1">
    <location>
        <begin position="197"/>
        <end position="259"/>
    </location>
</feature>
<dbReference type="Pfam" id="PF07534">
    <property type="entry name" value="TLD"/>
    <property type="match status" value="1"/>
</dbReference>
<evidence type="ECO:0000256" key="1">
    <source>
        <dbReference type="SAM" id="MobiDB-lite"/>
    </source>
</evidence>
<accession>A0A397U7Q1</accession>
<dbReference type="EMBL" id="QKWP01001928">
    <property type="protein sequence ID" value="RIB05741.1"/>
    <property type="molecule type" value="Genomic_DNA"/>
</dbReference>
<gene>
    <name evidence="3" type="ORF">C2G38_2047359</name>
</gene>
<feature type="compositionally biased region" description="Polar residues" evidence="1">
    <location>
        <begin position="294"/>
        <end position="305"/>
    </location>
</feature>
<sequence>MVLSTDSKVLFESPHFTSLTEEAFISLLKKDYLNIKQSFLWGKIIQWGIAQNQQPISPKVSNWSLDDFSNLRMTLSKFFPLIKFEEMNIEEFNEKVRPCKAIFPLDFYENLNYRMATRQRNELINSSEQRSSNDEDFLSSPTFPTPTLYPYLQMESTTQSQPLSQSSKTLSMAPQPSKSRFPLSSSQQSKTRSLVHPSQQLQLQLTSPDQQTKTLVLSPPLSPTRPLSPSKQSTLSLTPSRSLSPSPQFQPMLPRSMSPPLSPNKPIKSLNQQRSLPSFRSTQSQPLSSQLQQIRDSQPSSPTQENSNKYPSFYNNNSNNSSPPKLKINTYPVSSNANSNKTENNKSDDSSSPIIETFTPMSKKTSFALVSRDNLALISGWIDGLDLSSPDDASYAVTEVPYKFKLLVRGSRHGFSDKIFHKRCDNKGPTITVIKLKGVDGMVIGGYNPVKWQSPLMRKFEKCHHSFVFSLKPNDNDRTYATIKAMQDEEMLEDSLACKYNISNRNLIINTTPLQHNSLFSRATYSKYAVNLCKSTGPAFGTTDLIMKDGEVTFKSDCYSLDLLKKIEGEMVSTGYEDVKSYMIEEYEVYLVLKRR</sequence>
<name>A0A397U7Q1_9GLOM</name>
<feature type="compositionally biased region" description="Polar residues" evidence="1">
    <location>
        <begin position="269"/>
        <end position="280"/>
    </location>
</feature>
<feature type="compositionally biased region" description="Low complexity" evidence="1">
    <location>
        <begin position="281"/>
        <end position="293"/>
    </location>
</feature>
<feature type="region of interest" description="Disordered" evidence="1">
    <location>
        <begin position="155"/>
        <end position="355"/>
    </location>
</feature>
<feature type="domain" description="TLDc" evidence="2">
    <location>
        <begin position="368"/>
        <end position="593"/>
    </location>
</feature>
<feature type="compositionally biased region" description="Low complexity" evidence="1">
    <location>
        <begin position="306"/>
        <end position="325"/>
    </location>
</feature>
<dbReference type="AlphaFoldDB" id="A0A397U7Q1"/>
<feature type="compositionally biased region" description="Polar residues" evidence="1">
    <location>
        <begin position="172"/>
        <end position="192"/>
    </location>
</feature>
<evidence type="ECO:0000313" key="4">
    <source>
        <dbReference type="Proteomes" id="UP000266673"/>
    </source>
</evidence>
<dbReference type="PROSITE" id="PS51886">
    <property type="entry name" value="TLDC"/>
    <property type="match status" value="1"/>
</dbReference>
<feature type="compositionally biased region" description="Polar residues" evidence="1">
    <location>
        <begin position="331"/>
        <end position="342"/>
    </location>
</feature>
<protein>
    <recommendedName>
        <fullName evidence="2">TLDc domain-containing protein</fullName>
    </recommendedName>
</protein>
<dbReference type="Proteomes" id="UP000266673">
    <property type="component" value="Unassembled WGS sequence"/>
</dbReference>
<proteinExistence type="predicted"/>
<evidence type="ECO:0000313" key="3">
    <source>
        <dbReference type="EMBL" id="RIB05741.1"/>
    </source>
</evidence>
<evidence type="ECO:0000259" key="2">
    <source>
        <dbReference type="PROSITE" id="PS51886"/>
    </source>
</evidence>
<comment type="caution">
    <text evidence="3">The sequence shown here is derived from an EMBL/GenBank/DDBJ whole genome shotgun (WGS) entry which is preliminary data.</text>
</comment>
<dbReference type="STRING" id="44941.A0A397U7Q1"/>
<keyword evidence="4" id="KW-1185">Reference proteome</keyword>
<dbReference type="InterPro" id="IPR006571">
    <property type="entry name" value="TLDc_dom"/>
</dbReference>